<organism evidence="1 2">
    <name type="scientific">Methylobacterium symbioticum</name>
    <dbReference type="NCBI Taxonomy" id="2584084"/>
    <lineage>
        <taxon>Bacteria</taxon>
        <taxon>Pseudomonadati</taxon>
        <taxon>Pseudomonadota</taxon>
        <taxon>Alphaproteobacteria</taxon>
        <taxon>Hyphomicrobiales</taxon>
        <taxon>Methylobacteriaceae</taxon>
        <taxon>Methylobacterium</taxon>
    </lineage>
</organism>
<name>A0A509ELH9_9HYPH</name>
<reference evidence="1 2" key="1">
    <citation type="submission" date="2019-06" db="EMBL/GenBank/DDBJ databases">
        <authorList>
            <person name="Rodrigo-Torres L."/>
            <person name="Arahal R. D."/>
            <person name="Lucena T."/>
        </authorList>
    </citation>
    <scope>NUCLEOTIDE SEQUENCE [LARGE SCALE GENOMIC DNA]</scope>
    <source>
        <strain evidence="1 2">SB0023/3</strain>
    </source>
</reference>
<dbReference type="EMBL" id="CABFPH010000118">
    <property type="protein sequence ID" value="VUD74349.1"/>
    <property type="molecule type" value="Genomic_DNA"/>
</dbReference>
<dbReference type="InterPro" id="IPR047951">
    <property type="entry name" value="Transpos_ISL3"/>
</dbReference>
<dbReference type="PANTHER" id="PTHR33498:SF1">
    <property type="entry name" value="TRANSPOSASE FOR INSERTION SEQUENCE ELEMENT IS1557"/>
    <property type="match status" value="1"/>
</dbReference>
<proteinExistence type="predicted"/>
<evidence type="ECO:0000313" key="2">
    <source>
        <dbReference type="Proteomes" id="UP000410984"/>
    </source>
</evidence>
<keyword evidence="2" id="KW-1185">Reference proteome</keyword>
<gene>
    <name evidence="1" type="ORF">MET9862_04978</name>
</gene>
<dbReference type="AlphaFoldDB" id="A0A509ELH9"/>
<sequence>MVNIDPDLANWLSVGFSGSCCGGAQAEPGIIAAFDAWLADARACGVRVIESFAISLDQDGAAFRAGLRLPWSSGQDEGQVNRLKMLKRSMYGRAKLDLLRRRFLLAA</sequence>
<protein>
    <recommendedName>
        <fullName evidence="3">Transposase IS204/IS1001/IS1096/IS1165 DDE domain-containing protein</fullName>
    </recommendedName>
</protein>
<evidence type="ECO:0008006" key="3">
    <source>
        <dbReference type="Google" id="ProtNLM"/>
    </source>
</evidence>
<evidence type="ECO:0000313" key="1">
    <source>
        <dbReference type="EMBL" id="VUD74349.1"/>
    </source>
</evidence>
<dbReference type="Proteomes" id="UP000410984">
    <property type="component" value="Unassembled WGS sequence"/>
</dbReference>
<dbReference type="PANTHER" id="PTHR33498">
    <property type="entry name" value="TRANSPOSASE FOR INSERTION SEQUENCE ELEMENT IS1557"/>
    <property type="match status" value="1"/>
</dbReference>
<accession>A0A509ELH9</accession>